<dbReference type="Pfam" id="PF02575">
    <property type="entry name" value="YbaB_DNA_bd"/>
    <property type="match status" value="1"/>
</dbReference>
<name>A0A846XNP5_9NOCA</name>
<proteinExistence type="predicted"/>
<comment type="caution">
    <text evidence="1">The sequence shown here is derived from an EMBL/GenBank/DDBJ whole genome shotgun (WGS) entry which is preliminary data.</text>
</comment>
<dbReference type="RefSeq" id="WP_068039587.1">
    <property type="nucleotide sequence ID" value="NZ_JAAXOO010000007.1"/>
</dbReference>
<evidence type="ECO:0008006" key="3">
    <source>
        <dbReference type="Google" id="ProtNLM"/>
    </source>
</evidence>
<dbReference type="AlphaFoldDB" id="A0A846XNP5"/>
<evidence type="ECO:0000313" key="1">
    <source>
        <dbReference type="EMBL" id="NKY36925.1"/>
    </source>
</evidence>
<dbReference type="InterPro" id="IPR004401">
    <property type="entry name" value="YbaB/EbfC"/>
</dbReference>
<keyword evidence="2" id="KW-1185">Reference proteome</keyword>
<dbReference type="SUPFAM" id="SSF82607">
    <property type="entry name" value="YbaB-like"/>
    <property type="match status" value="1"/>
</dbReference>
<sequence length="96" mass="10401">MNSSDRAAEIARITAELAEIRGSIRSRDGSVRIETDVAGRITAIWLADYAMDDGPDHLATVIADTHRLALAEAMEAAERTFGNADQHAAADRSHLR</sequence>
<dbReference type="GO" id="GO:0003677">
    <property type="term" value="F:DNA binding"/>
    <property type="evidence" value="ECO:0007669"/>
    <property type="project" value="InterPro"/>
</dbReference>
<dbReference type="InterPro" id="IPR036894">
    <property type="entry name" value="YbaB-like_sf"/>
</dbReference>
<organism evidence="1 2">
    <name type="scientific">Nocardia speluncae</name>
    <dbReference type="NCBI Taxonomy" id="419477"/>
    <lineage>
        <taxon>Bacteria</taxon>
        <taxon>Bacillati</taxon>
        <taxon>Actinomycetota</taxon>
        <taxon>Actinomycetes</taxon>
        <taxon>Mycobacteriales</taxon>
        <taxon>Nocardiaceae</taxon>
        <taxon>Nocardia</taxon>
    </lineage>
</organism>
<dbReference type="EMBL" id="JAAXOO010000007">
    <property type="protein sequence ID" value="NKY36925.1"/>
    <property type="molecule type" value="Genomic_DNA"/>
</dbReference>
<gene>
    <name evidence="1" type="ORF">HGA13_28220</name>
</gene>
<protein>
    <recommendedName>
        <fullName evidence="3">YbaB/EbfC DNA-binding family protein</fullName>
    </recommendedName>
</protein>
<dbReference type="Gene3D" id="3.30.1310.10">
    <property type="entry name" value="Nucleoid-associated protein YbaB-like domain"/>
    <property type="match status" value="1"/>
</dbReference>
<accession>A0A846XNP5</accession>
<dbReference type="Proteomes" id="UP000565715">
    <property type="component" value="Unassembled WGS sequence"/>
</dbReference>
<reference evidence="1 2" key="1">
    <citation type="submission" date="2020-04" db="EMBL/GenBank/DDBJ databases">
        <title>MicrobeNet Type strains.</title>
        <authorList>
            <person name="Nicholson A.C."/>
        </authorList>
    </citation>
    <scope>NUCLEOTIDE SEQUENCE [LARGE SCALE GENOMIC DNA]</scope>
    <source>
        <strain evidence="1 2">DSM 45078</strain>
    </source>
</reference>
<evidence type="ECO:0000313" key="2">
    <source>
        <dbReference type="Proteomes" id="UP000565715"/>
    </source>
</evidence>